<sequence length="217" mass="24067">MKISSGGVRVLDSGASDYVTGNKGLLSSLSTSGFLPSITSASGSQTQSQGIGSEFRTNDWRRMKLPLFLLSLVPVSQQIHLWMILQLRNRYKHISVVQNPLLCLFQRLLKTHPSTPSSSPDPVPQPEPNLPPVFRKGEALSHPEWRQSMIDEMCALQSSCTWELVPLPPGKSLVVIMDRNGMPIDERFFVARLGTMRPAETGTTKLGYWSYDRDGGP</sequence>
<reference evidence="1 2" key="2">
    <citation type="journal article" date="2017" name="Front. Plant Sci.">
        <title>Gene Classification and Mining of Molecular Markers Useful in Red Clover (Trifolium pratense) Breeding.</title>
        <authorList>
            <person name="Istvanek J."/>
            <person name="Dluhosova J."/>
            <person name="Dluhos P."/>
            <person name="Patkova L."/>
            <person name="Nedelnik J."/>
            <person name="Repkova J."/>
        </authorList>
    </citation>
    <scope>NUCLEOTIDE SEQUENCE [LARGE SCALE GENOMIC DNA]</scope>
    <source>
        <strain evidence="2">cv. Tatra</strain>
        <tissue evidence="1">Young leaves</tissue>
    </source>
</reference>
<evidence type="ECO:0000313" key="2">
    <source>
        <dbReference type="Proteomes" id="UP000236291"/>
    </source>
</evidence>
<accession>A0A2K3L1J6</accession>
<keyword evidence="1" id="KW-0675">Receptor</keyword>
<protein>
    <submittedName>
        <fullName evidence="1">Receptor-like protein kinase</fullName>
    </submittedName>
</protein>
<dbReference type="Proteomes" id="UP000236291">
    <property type="component" value="Unassembled WGS sequence"/>
</dbReference>
<dbReference type="EMBL" id="ASHM01024620">
    <property type="protein sequence ID" value="PNX72414.1"/>
    <property type="molecule type" value="Genomic_DNA"/>
</dbReference>
<dbReference type="GO" id="GO:0016301">
    <property type="term" value="F:kinase activity"/>
    <property type="evidence" value="ECO:0007669"/>
    <property type="project" value="UniProtKB-KW"/>
</dbReference>
<gene>
    <name evidence="1" type="ORF">L195_g028304</name>
</gene>
<reference evidence="1 2" key="1">
    <citation type="journal article" date="2014" name="Am. J. Bot.">
        <title>Genome assembly and annotation for red clover (Trifolium pratense; Fabaceae).</title>
        <authorList>
            <person name="Istvanek J."/>
            <person name="Jaros M."/>
            <person name="Krenek A."/>
            <person name="Repkova J."/>
        </authorList>
    </citation>
    <scope>NUCLEOTIDE SEQUENCE [LARGE SCALE GENOMIC DNA]</scope>
    <source>
        <strain evidence="2">cv. Tatra</strain>
        <tissue evidence="1">Young leaves</tissue>
    </source>
</reference>
<comment type="caution">
    <text evidence="1">The sequence shown here is derived from an EMBL/GenBank/DDBJ whole genome shotgun (WGS) entry which is preliminary data.</text>
</comment>
<keyword evidence="1" id="KW-0418">Kinase</keyword>
<proteinExistence type="predicted"/>
<name>A0A2K3L1J6_TRIPR</name>
<dbReference type="AlphaFoldDB" id="A0A2K3L1J6"/>
<evidence type="ECO:0000313" key="1">
    <source>
        <dbReference type="EMBL" id="PNX72414.1"/>
    </source>
</evidence>
<organism evidence="1 2">
    <name type="scientific">Trifolium pratense</name>
    <name type="common">Red clover</name>
    <dbReference type="NCBI Taxonomy" id="57577"/>
    <lineage>
        <taxon>Eukaryota</taxon>
        <taxon>Viridiplantae</taxon>
        <taxon>Streptophyta</taxon>
        <taxon>Embryophyta</taxon>
        <taxon>Tracheophyta</taxon>
        <taxon>Spermatophyta</taxon>
        <taxon>Magnoliopsida</taxon>
        <taxon>eudicotyledons</taxon>
        <taxon>Gunneridae</taxon>
        <taxon>Pentapetalae</taxon>
        <taxon>rosids</taxon>
        <taxon>fabids</taxon>
        <taxon>Fabales</taxon>
        <taxon>Fabaceae</taxon>
        <taxon>Papilionoideae</taxon>
        <taxon>50 kb inversion clade</taxon>
        <taxon>NPAAA clade</taxon>
        <taxon>Hologalegina</taxon>
        <taxon>IRL clade</taxon>
        <taxon>Trifolieae</taxon>
        <taxon>Trifolium</taxon>
    </lineage>
</organism>
<keyword evidence="1" id="KW-0808">Transferase</keyword>